<accession>A0ABU9L275</accession>
<dbReference type="CDD" id="cd18614">
    <property type="entry name" value="GH130"/>
    <property type="match status" value="1"/>
</dbReference>
<gene>
    <name evidence="4" type="ORF">AABB81_07220</name>
</gene>
<reference evidence="4 5" key="1">
    <citation type="submission" date="2024-04" db="EMBL/GenBank/DDBJ databases">
        <title>whole genome sequencing of Lutimonas vermicola strain IMCC1616.</title>
        <authorList>
            <person name="Bae S.S."/>
        </authorList>
    </citation>
    <scope>NUCLEOTIDE SEQUENCE [LARGE SCALE GENOMIC DNA]</scope>
    <source>
        <strain evidence="4 5">IMCC1616</strain>
    </source>
</reference>
<organism evidence="4 5">
    <name type="scientific">Lutimonas vermicola</name>
    <dbReference type="NCBI Taxonomy" id="414288"/>
    <lineage>
        <taxon>Bacteria</taxon>
        <taxon>Pseudomonadati</taxon>
        <taxon>Bacteroidota</taxon>
        <taxon>Flavobacteriia</taxon>
        <taxon>Flavobacteriales</taxon>
        <taxon>Flavobacteriaceae</taxon>
        <taxon>Lutimonas</taxon>
    </lineage>
</organism>
<proteinExistence type="inferred from homology"/>
<name>A0ABU9L275_9FLAO</name>
<evidence type="ECO:0000256" key="1">
    <source>
        <dbReference type="ARBA" id="ARBA00022676"/>
    </source>
</evidence>
<dbReference type="InterPro" id="IPR023296">
    <property type="entry name" value="Glyco_hydro_beta-prop_sf"/>
</dbReference>
<keyword evidence="5" id="KW-1185">Reference proteome</keyword>
<evidence type="ECO:0000313" key="5">
    <source>
        <dbReference type="Proteomes" id="UP001474120"/>
    </source>
</evidence>
<dbReference type="PIRSF" id="PIRSF016202">
    <property type="entry name" value="PH1107"/>
    <property type="match status" value="1"/>
</dbReference>
<evidence type="ECO:0000256" key="3">
    <source>
        <dbReference type="ARBA" id="ARBA00024356"/>
    </source>
</evidence>
<sequence length="349" mass="40297">MVTIKKHGVLLEKTANSFENLGVFNPAVAQDGDTVHMLYRATRNGNFSTLGYCKLDGPLSIVERKKEPVFFPMTPEEFQGVEDPRLTKIDDTYYLAYSAYDGINVFGAYATTKDFKSFKRHGIVTPKFTFEEYSKLIKKNFNRINLMHLMFYNLFIRYKLAEIMKSRIYVWDKNLMFFPKRIHGKLALIHRLYPSVQIVYFDNPEELTVEFWEDYITNLQKHIVLIPKYKHEKDHIGGGCPPIETEDGWLFIYHSAEMTPEGYVYHASAALFDINNPNILISRLKRPLFSPTHKYEKEGYVNNVVFPTGTALFGDVLYIYYGAADCKVAVASLSLKALLDELKANIKQV</sequence>
<dbReference type="Proteomes" id="UP001474120">
    <property type="component" value="Unassembled WGS sequence"/>
</dbReference>
<dbReference type="Pfam" id="PF04041">
    <property type="entry name" value="Glyco_hydro_130"/>
    <property type="match status" value="1"/>
</dbReference>
<dbReference type="InterPro" id="IPR007184">
    <property type="entry name" value="Mannoside_phosphorylase"/>
</dbReference>
<evidence type="ECO:0000256" key="2">
    <source>
        <dbReference type="ARBA" id="ARBA00022679"/>
    </source>
</evidence>
<dbReference type="RefSeq" id="WP_342159563.1">
    <property type="nucleotide sequence ID" value="NZ_JBCDNA010000001.1"/>
</dbReference>
<keyword evidence="1" id="KW-0328">Glycosyltransferase</keyword>
<dbReference type="Gene3D" id="2.115.10.20">
    <property type="entry name" value="Glycosyl hydrolase domain, family 43"/>
    <property type="match status" value="1"/>
</dbReference>
<comment type="caution">
    <text evidence="4">The sequence shown here is derived from an EMBL/GenBank/DDBJ whole genome shotgun (WGS) entry which is preliminary data.</text>
</comment>
<evidence type="ECO:0000313" key="4">
    <source>
        <dbReference type="EMBL" id="MEL4455682.1"/>
    </source>
</evidence>
<comment type="similarity">
    <text evidence="3">Belongs to the glycosyl hydrolase 130 family.</text>
</comment>
<dbReference type="EMBL" id="JBCDNA010000001">
    <property type="protein sequence ID" value="MEL4455682.1"/>
    <property type="molecule type" value="Genomic_DNA"/>
</dbReference>
<dbReference type="PANTHER" id="PTHR34106">
    <property type="entry name" value="GLYCOSIDASE"/>
    <property type="match status" value="1"/>
</dbReference>
<keyword evidence="2" id="KW-0808">Transferase</keyword>
<protein>
    <submittedName>
        <fullName evidence="4">Pesticidal protein Cry7Aa</fullName>
    </submittedName>
</protein>
<dbReference type="SUPFAM" id="SSF75005">
    <property type="entry name" value="Arabinanase/levansucrase/invertase"/>
    <property type="match status" value="1"/>
</dbReference>
<dbReference type="PANTHER" id="PTHR34106:SF5">
    <property type="entry name" value="GLYCOSIDASE"/>
    <property type="match status" value="1"/>
</dbReference>